<dbReference type="InterPro" id="IPR009875">
    <property type="entry name" value="PilZ_domain"/>
</dbReference>
<comment type="caution">
    <text evidence="2">The sequence shown here is derived from an EMBL/GenBank/DDBJ whole genome shotgun (WGS) entry which is preliminary data.</text>
</comment>
<gene>
    <name evidence="2" type="ORF">C7I55_15760</name>
</gene>
<evidence type="ECO:0000259" key="1">
    <source>
        <dbReference type="Pfam" id="PF07238"/>
    </source>
</evidence>
<evidence type="ECO:0000313" key="2">
    <source>
        <dbReference type="EMBL" id="PSJ38784.1"/>
    </source>
</evidence>
<evidence type="ECO:0000313" key="3">
    <source>
        <dbReference type="Proteomes" id="UP000241167"/>
    </source>
</evidence>
<keyword evidence="3" id="KW-1185">Reference proteome</keyword>
<accession>A0A2P7QLF1</accession>
<dbReference type="SUPFAM" id="SSF141371">
    <property type="entry name" value="PilZ domain-like"/>
    <property type="match status" value="1"/>
</dbReference>
<feature type="domain" description="PilZ" evidence="1">
    <location>
        <begin position="11"/>
        <end position="90"/>
    </location>
</feature>
<reference evidence="2 3" key="1">
    <citation type="submission" date="2018-03" db="EMBL/GenBank/DDBJ databases">
        <title>The draft genome of Sphingosinicella sp. GL-C-18.</title>
        <authorList>
            <person name="Liu L."/>
            <person name="Li L."/>
            <person name="Liang L."/>
            <person name="Zhang X."/>
            <person name="Wang T."/>
        </authorList>
    </citation>
    <scope>NUCLEOTIDE SEQUENCE [LARGE SCALE GENOMIC DNA]</scope>
    <source>
        <strain evidence="2 3">GL-C-18</strain>
    </source>
</reference>
<protein>
    <recommendedName>
        <fullName evidence="1">PilZ domain-containing protein</fullName>
    </recommendedName>
</protein>
<proteinExistence type="predicted"/>
<dbReference type="GO" id="GO:0035438">
    <property type="term" value="F:cyclic-di-GMP binding"/>
    <property type="evidence" value="ECO:0007669"/>
    <property type="project" value="InterPro"/>
</dbReference>
<sequence>MGSKMMGDRGRRAERMSVDVAARLRPNDWSHVEVTMLDLSELGFRARCDARLQPGGGISLDIPGIGAVEAQVEWRKANQFGARFFVPIDLSRCEWTLTQRSHALAELLVDRAPARRSARQLADAQTRQKAVGALPIHKRGVA</sequence>
<name>A0A2P7QLF1_9SPHN</name>
<organism evidence="2 3">
    <name type="scientific">Allosphingosinicella deserti</name>
    <dbReference type="NCBI Taxonomy" id="2116704"/>
    <lineage>
        <taxon>Bacteria</taxon>
        <taxon>Pseudomonadati</taxon>
        <taxon>Pseudomonadota</taxon>
        <taxon>Alphaproteobacteria</taxon>
        <taxon>Sphingomonadales</taxon>
        <taxon>Sphingomonadaceae</taxon>
        <taxon>Allosphingosinicella</taxon>
    </lineage>
</organism>
<dbReference type="RefSeq" id="WP_106513978.1">
    <property type="nucleotide sequence ID" value="NZ_PXYI01000005.1"/>
</dbReference>
<dbReference type="Pfam" id="PF07238">
    <property type="entry name" value="PilZ"/>
    <property type="match status" value="1"/>
</dbReference>
<dbReference type="Proteomes" id="UP000241167">
    <property type="component" value="Unassembled WGS sequence"/>
</dbReference>
<dbReference type="OrthoDB" id="9795572at2"/>
<dbReference type="EMBL" id="PXYI01000005">
    <property type="protein sequence ID" value="PSJ38784.1"/>
    <property type="molecule type" value="Genomic_DNA"/>
</dbReference>
<dbReference type="AlphaFoldDB" id="A0A2P7QLF1"/>